<comment type="caution">
    <text evidence="3">The sequence shown here is derived from an EMBL/GenBank/DDBJ whole genome shotgun (WGS) entry which is preliminary data.</text>
</comment>
<dbReference type="EMBL" id="NAJN01000927">
    <property type="protein sequence ID" value="TKA67276.1"/>
    <property type="molecule type" value="Genomic_DNA"/>
</dbReference>
<gene>
    <name evidence="3" type="ORF">B0A49_05626</name>
</gene>
<dbReference type="AlphaFoldDB" id="A0A4U0WWV2"/>
<keyword evidence="2" id="KW-0812">Transmembrane</keyword>
<dbReference type="Proteomes" id="UP000308768">
    <property type="component" value="Unassembled WGS sequence"/>
</dbReference>
<keyword evidence="2" id="KW-0472">Membrane</keyword>
<organism evidence="3 4">
    <name type="scientific">Cryomyces minteri</name>
    <dbReference type="NCBI Taxonomy" id="331657"/>
    <lineage>
        <taxon>Eukaryota</taxon>
        <taxon>Fungi</taxon>
        <taxon>Dikarya</taxon>
        <taxon>Ascomycota</taxon>
        <taxon>Pezizomycotina</taxon>
        <taxon>Dothideomycetes</taxon>
        <taxon>Dothideomycetes incertae sedis</taxon>
        <taxon>Cryomyces</taxon>
    </lineage>
</organism>
<reference evidence="3 4" key="1">
    <citation type="submission" date="2017-03" db="EMBL/GenBank/DDBJ databases">
        <title>Genomes of endolithic fungi from Antarctica.</title>
        <authorList>
            <person name="Coleine C."/>
            <person name="Masonjones S."/>
            <person name="Stajich J.E."/>
        </authorList>
    </citation>
    <scope>NUCLEOTIDE SEQUENCE [LARGE SCALE GENOMIC DNA]</scope>
    <source>
        <strain evidence="3 4">CCFEE 5187</strain>
    </source>
</reference>
<feature type="transmembrane region" description="Helical" evidence="2">
    <location>
        <begin position="264"/>
        <end position="287"/>
    </location>
</feature>
<dbReference type="OrthoDB" id="5392263at2759"/>
<feature type="region of interest" description="Disordered" evidence="1">
    <location>
        <begin position="553"/>
        <end position="592"/>
    </location>
</feature>
<keyword evidence="4" id="KW-1185">Reference proteome</keyword>
<proteinExistence type="predicted"/>
<feature type="transmembrane region" description="Helical" evidence="2">
    <location>
        <begin position="440"/>
        <end position="462"/>
    </location>
</feature>
<sequence>MAIRYDEHFQDKASDFGNIRDSFYILMTMNQYTMNPWIPLKKEAEGLLRIALFSKDLRLHKESRRLQESAYGYMGDNATAHDLALGLMLAWMPVLILCSIVDRNPVAADDIRRKLNKLVDKVRASLMDDSIREAFINTFEDQPEGDAMKHWVTDIRKQCENMESFFVAFAGQGRVRYHYGVAHPILSNIESIYIAKHGRDWLRNEREARYNLVLGMPSDEGLLWFDFRELWQIASAVSIVGCTCLGAFILSYFTPTVGLGCRSFGYTVFASMSFGLLICEGFVWWLVSNARTPQGIARIRTRLASNTAYRGLESRSIGFANKVSIVVHKVLKSTGKHVLHGYLLLLSLFVKSDTLESQKLRIERMGKRWREYSIQEWTDRCVLRPGEIINTIWLIYIVLAQTFGAYETCKCMSSVYEYGTEHGYMDFTQWAVTNSTWVKWYWTGGTVLASGVMSIGMVYIVAEWCLQSHLSTEDYDDAWKGLRRTRHFRRFTYPYRWVIGALITGGKWLWYHLAKLFNPETNARSDQRSLVWTKDITYRKTPTVVPLQHVGDVEPSRRESAPLLQVPSINEPPATHSNNSTVNVSPRSSSEA</sequence>
<feature type="compositionally biased region" description="Polar residues" evidence="1">
    <location>
        <begin position="575"/>
        <end position="592"/>
    </location>
</feature>
<accession>A0A4U0WWV2</accession>
<protein>
    <submittedName>
        <fullName evidence="3">Uncharacterized protein</fullName>
    </submittedName>
</protein>
<feature type="transmembrane region" description="Helical" evidence="2">
    <location>
        <begin position="493"/>
        <end position="511"/>
    </location>
</feature>
<evidence type="ECO:0000313" key="3">
    <source>
        <dbReference type="EMBL" id="TKA67276.1"/>
    </source>
</evidence>
<evidence type="ECO:0000256" key="1">
    <source>
        <dbReference type="SAM" id="MobiDB-lite"/>
    </source>
</evidence>
<name>A0A4U0WWV2_9PEZI</name>
<evidence type="ECO:0000313" key="4">
    <source>
        <dbReference type="Proteomes" id="UP000308768"/>
    </source>
</evidence>
<feature type="transmembrane region" description="Helical" evidence="2">
    <location>
        <begin position="388"/>
        <end position="406"/>
    </location>
</feature>
<feature type="transmembrane region" description="Helical" evidence="2">
    <location>
        <begin position="230"/>
        <end position="252"/>
    </location>
</feature>
<keyword evidence="2" id="KW-1133">Transmembrane helix</keyword>
<evidence type="ECO:0000256" key="2">
    <source>
        <dbReference type="SAM" id="Phobius"/>
    </source>
</evidence>